<dbReference type="InterPro" id="IPR007560">
    <property type="entry name" value="Restrct_endonuc_IV_Mrr"/>
</dbReference>
<feature type="region of interest" description="Disordered" evidence="1">
    <location>
        <begin position="64"/>
        <end position="83"/>
    </location>
</feature>
<dbReference type="Proteomes" id="UP000290637">
    <property type="component" value="Chromosome"/>
</dbReference>
<evidence type="ECO:0000313" key="3">
    <source>
        <dbReference type="EMBL" id="QBE66310.1"/>
    </source>
</evidence>
<dbReference type="GO" id="GO:0009307">
    <property type="term" value="P:DNA restriction-modification system"/>
    <property type="evidence" value="ECO:0007669"/>
    <property type="project" value="InterPro"/>
</dbReference>
<gene>
    <name evidence="3" type="ORF">EWM63_27785</name>
</gene>
<dbReference type="GO" id="GO:0003677">
    <property type="term" value="F:DNA binding"/>
    <property type="evidence" value="ECO:0007669"/>
    <property type="project" value="InterPro"/>
</dbReference>
<dbReference type="SUPFAM" id="SSF52980">
    <property type="entry name" value="Restriction endonuclease-like"/>
    <property type="match status" value="1"/>
</dbReference>
<keyword evidence="4" id="KW-1185">Reference proteome</keyword>
<protein>
    <recommendedName>
        <fullName evidence="2">Restriction endonuclease type IV Mrr domain-containing protein</fullName>
    </recommendedName>
</protein>
<dbReference type="OrthoDB" id="577942at2"/>
<feature type="domain" description="Restriction endonuclease type IV Mrr" evidence="2">
    <location>
        <begin position="157"/>
        <end position="267"/>
    </location>
</feature>
<dbReference type="PANTHER" id="PTHR30015:SF7">
    <property type="entry name" value="TYPE IV METHYL-DIRECTED RESTRICTION ENZYME ECOKMRR"/>
    <property type="match status" value="1"/>
</dbReference>
<dbReference type="PANTHER" id="PTHR30015">
    <property type="entry name" value="MRR RESTRICTION SYSTEM PROTEIN"/>
    <property type="match status" value="1"/>
</dbReference>
<evidence type="ECO:0000256" key="1">
    <source>
        <dbReference type="SAM" id="MobiDB-lite"/>
    </source>
</evidence>
<accession>A0A4P6L404</accession>
<evidence type="ECO:0000313" key="4">
    <source>
        <dbReference type="Proteomes" id="UP000290637"/>
    </source>
</evidence>
<dbReference type="GO" id="GO:0015666">
    <property type="term" value="F:restriction endodeoxyribonuclease activity"/>
    <property type="evidence" value="ECO:0007669"/>
    <property type="project" value="TreeGrafter"/>
</dbReference>
<dbReference type="Gene3D" id="3.40.1350.10">
    <property type="match status" value="1"/>
</dbReference>
<name>A0A4P6L404_9BURK</name>
<sequence length="288" mass="32222">MICISKSRRCARPCRAAIPRSTRPCGGMPTARWQSSLATIGLRSAPHIWVLCVRKEERIMKQARSIKGDAPPSQNGHRYAGSRQHHAGWDAAWAARFRRWRTALSKLAVRCFSRWLNASRLAGLPGHQRNVRQSRRVLRAVRGFTEPGVGARSLAYLRAVDPLVFEEVVMSALEDAGLLVLRSRRYSGDGGVDGTVWLPGRGWYAVQSKRYRHHVCLEHICAFSQVLASQDFDGGLFVHTGRSGAALYPQMDAGGIALLSGERLIRLVRERVLDVRLRARRAWRPGKG</sequence>
<dbReference type="InterPro" id="IPR011335">
    <property type="entry name" value="Restrct_endonuc-II-like"/>
</dbReference>
<evidence type="ECO:0000259" key="2">
    <source>
        <dbReference type="Pfam" id="PF04471"/>
    </source>
</evidence>
<dbReference type="Pfam" id="PF04471">
    <property type="entry name" value="Mrr_cat"/>
    <property type="match status" value="1"/>
</dbReference>
<dbReference type="AlphaFoldDB" id="A0A4P6L404"/>
<dbReference type="InterPro" id="IPR052906">
    <property type="entry name" value="Type_IV_Methyl-Rstrct_Enzyme"/>
</dbReference>
<dbReference type="KEGG" id="plue:EWM63_27785"/>
<dbReference type="EMBL" id="CP035913">
    <property type="protein sequence ID" value="QBE66310.1"/>
    <property type="molecule type" value="Genomic_DNA"/>
</dbReference>
<dbReference type="InterPro" id="IPR011856">
    <property type="entry name" value="tRNA_endonuc-like_dom_sf"/>
</dbReference>
<proteinExistence type="predicted"/>
<organism evidence="3 4">
    <name type="scientific">Pseudoduganella lutea</name>
    <dbReference type="NCBI Taxonomy" id="321985"/>
    <lineage>
        <taxon>Bacteria</taxon>
        <taxon>Pseudomonadati</taxon>
        <taxon>Pseudomonadota</taxon>
        <taxon>Betaproteobacteria</taxon>
        <taxon>Burkholderiales</taxon>
        <taxon>Oxalobacteraceae</taxon>
        <taxon>Telluria group</taxon>
        <taxon>Pseudoduganella</taxon>
    </lineage>
</organism>
<reference evidence="3 4" key="1">
    <citation type="submission" date="2019-02" db="EMBL/GenBank/DDBJ databases">
        <title>Draft Genome Sequences of Six Type Strains of the Genus Massilia.</title>
        <authorList>
            <person name="Miess H."/>
            <person name="Frediansyhah A."/>
            <person name="Gross H."/>
        </authorList>
    </citation>
    <scope>NUCLEOTIDE SEQUENCE [LARGE SCALE GENOMIC DNA]</scope>
    <source>
        <strain evidence="3 4">DSM 17473</strain>
    </source>
</reference>